<evidence type="ECO:0000259" key="3">
    <source>
        <dbReference type="Pfam" id="PF00534"/>
    </source>
</evidence>
<accession>A0A1F5SBG1</accession>
<comment type="caution">
    <text evidence="5">The sequence shown here is derived from an EMBL/GenBank/DDBJ whole genome shotgun (WGS) entry which is preliminary data.</text>
</comment>
<dbReference type="Pfam" id="PF00534">
    <property type="entry name" value="Glycos_transf_1"/>
    <property type="match status" value="1"/>
</dbReference>
<sequence>MKRQNIKRIGIDARFYGPLGKGLGRYTRQIVDQITGLDDSHEYVIFLGRENFDDFKTSNPRVKKVLADIGWYGLAEQILFPFYIWWARLDLMHFPHFNVPVFCPIKFLVTIHDLILIKFPTRRATTLGPIIYAIKNFFYKIVIWRAVKRSRRVIAVSVYTKKDIIERFKINPKKVTVTYEGVADFFRHSGAIDPSGRLLKYGLAKPYLLYVGNAYPHKNLESLIKAFSLIGQRLKDLSLVLVGKEDYFYSRLKKTAQGINARIVFPGYVPDSDLKIIYAQALAYVFPSFYEGFGLPALEAMSFGLPVISSDRTCLPEILGQAAVFFNPADQADMKEKIEMVIKDEKLRLEIAERGYRQVKKYSWSDCVRKTLEVYNEVLNK</sequence>
<keyword evidence="2" id="KW-0812">Transmembrane</keyword>
<dbReference type="InterPro" id="IPR001296">
    <property type="entry name" value="Glyco_trans_1"/>
</dbReference>
<dbReference type="SUPFAM" id="SSF53756">
    <property type="entry name" value="UDP-Glycosyltransferase/glycogen phosphorylase"/>
    <property type="match status" value="1"/>
</dbReference>
<dbReference type="EMBL" id="MFFW01000038">
    <property type="protein sequence ID" value="OGF24068.1"/>
    <property type="molecule type" value="Genomic_DNA"/>
</dbReference>
<gene>
    <name evidence="5" type="ORF">A3H66_00830</name>
</gene>
<evidence type="ECO:0000313" key="5">
    <source>
        <dbReference type="EMBL" id="OGF24068.1"/>
    </source>
</evidence>
<feature type="transmembrane region" description="Helical" evidence="2">
    <location>
        <begin position="65"/>
        <end position="85"/>
    </location>
</feature>
<dbReference type="GO" id="GO:0016757">
    <property type="term" value="F:glycosyltransferase activity"/>
    <property type="evidence" value="ECO:0007669"/>
    <property type="project" value="InterPro"/>
</dbReference>
<evidence type="ECO:0000313" key="6">
    <source>
        <dbReference type="Proteomes" id="UP000178783"/>
    </source>
</evidence>
<dbReference type="PANTHER" id="PTHR46401">
    <property type="entry name" value="GLYCOSYLTRANSFERASE WBBK-RELATED"/>
    <property type="match status" value="1"/>
</dbReference>
<dbReference type="GO" id="GO:0009103">
    <property type="term" value="P:lipopolysaccharide biosynthetic process"/>
    <property type="evidence" value="ECO:0007669"/>
    <property type="project" value="TreeGrafter"/>
</dbReference>
<dbReference type="Pfam" id="PF13439">
    <property type="entry name" value="Glyco_transf_4"/>
    <property type="match status" value="1"/>
</dbReference>
<dbReference type="PANTHER" id="PTHR46401:SF2">
    <property type="entry name" value="GLYCOSYLTRANSFERASE WBBK-RELATED"/>
    <property type="match status" value="1"/>
</dbReference>
<organism evidence="5 6">
    <name type="scientific">Candidatus Falkowbacteria bacterium RIFCSPLOWO2_02_FULL_45_21</name>
    <dbReference type="NCBI Taxonomy" id="1797989"/>
    <lineage>
        <taxon>Bacteria</taxon>
        <taxon>Candidatus Falkowiibacteriota</taxon>
    </lineage>
</organism>
<dbReference type="STRING" id="1797989.A3H66_00830"/>
<keyword evidence="2" id="KW-1133">Transmembrane helix</keyword>
<reference evidence="5 6" key="1">
    <citation type="journal article" date="2016" name="Nat. Commun.">
        <title>Thousands of microbial genomes shed light on interconnected biogeochemical processes in an aquifer system.</title>
        <authorList>
            <person name="Anantharaman K."/>
            <person name="Brown C.T."/>
            <person name="Hug L.A."/>
            <person name="Sharon I."/>
            <person name="Castelle C.J."/>
            <person name="Probst A.J."/>
            <person name="Thomas B.C."/>
            <person name="Singh A."/>
            <person name="Wilkins M.J."/>
            <person name="Karaoz U."/>
            <person name="Brodie E.L."/>
            <person name="Williams K.H."/>
            <person name="Hubbard S.S."/>
            <person name="Banfield J.F."/>
        </authorList>
    </citation>
    <scope>NUCLEOTIDE SEQUENCE [LARGE SCALE GENOMIC DNA]</scope>
</reference>
<evidence type="ECO:0000259" key="4">
    <source>
        <dbReference type="Pfam" id="PF13439"/>
    </source>
</evidence>
<keyword evidence="1" id="KW-0808">Transferase</keyword>
<evidence type="ECO:0008006" key="7">
    <source>
        <dbReference type="Google" id="ProtNLM"/>
    </source>
</evidence>
<feature type="domain" description="Glycosyl transferase family 1" evidence="3">
    <location>
        <begin position="205"/>
        <end position="357"/>
    </location>
</feature>
<dbReference type="Proteomes" id="UP000178783">
    <property type="component" value="Unassembled WGS sequence"/>
</dbReference>
<keyword evidence="2" id="KW-0472">Membrane</keyword>
<dbReference type="CDD" id="cd03809">
    <property type="entry name" value="GT4_MtfB-like"/>
    <property type="match status" value="1"/>
</dbReference>
<evidence type="ECO:0000256" key="1">
    <source>
        <dbReference type="ARBA" id="ARBA00022679"/>
    </source>
</evidence>
<feature type="domain" description="Glycosyltransferase subfamily 4-like N-terminal" evidence="4">
    <location>
        <begin position="22"/>
        <end position="182"/>
    </location>
</feature>
<dbReference type="FunFam" id="3.40.50.2000:FF:000119">
    <property type="entry name" value="Glycosyl transferase group 1"/>
    <property type="match status" value="1"/>
</dbReference>
<evidence type="ECO:0000256" key="2">
    <source>
        <dbReference type="SAM" id="Phobius"/>
    </source>
</evidence>
<dbReference type="Gene3D" id="3.40.50.2000">
    <property type="entry name" value="Glycogen Phosphorylase B"/>
    <property type="match status" value="2"/>
</dbReference>
<proteinExistence type="predicted"/>
<dbReference type="AlphaFoldDB" id="A0A1F5SBG1"/>
<name>A0A1F5SBG1_9BACT</name>
<protein>
    <recommendedName>
        <fullName evidence="7">Glycosyl transferase family 1 domain-containing protein</fullName>
    </recommendedName>
</protein>
<dbReference type="InterPro" id="IPR028098">
    <property type="entry name" value="Glyco_trans_4-like_N"/>
</dbReference>